<dbReference type="EMBL" id="BK015235">
    <property type="protein sequence ID" value="DAD97288.1"/>
    <property type="molecule type" value="Genomic_DNA"/>
</dbReference>
<sequence length="97" mass="11123">MKIINELGKAFENENLKIMHMMLKTGEKITPHNHPGYMIFFNVFNGNIDVKINDYINNLKGGDILNFDGENTISANAITDTEVYVYLLKKECFYGND</sequence>
<dbReference type="SUPFAM" id="SSF51182">
    <property type="entry name" value="RmlC-like cupins"/>
    <property type="match status" value="1"/>
</dbReference>
<dbReference type="InterPro" id="IPR014710">
    <property type="entry name" value="RmlC-like_jellyroll"/>
</dbReference>
<name>A0A8S5NST8_9VIRU</name>
<dbReference type="InterPro" id="IPR011051">
    <property type="entry name" value="RmlC_Cupin_sf"/>
</dbReference>
<reference evidence="1" key="1">
    <citation type="journal article" date="2021" name="Proc. Natl. Acad. Sci. U.S.A.">
        <title>A Catalog of Tens of Thousands of Viruses from Human Metagenomes Reveals Hidden Associations with Chronic Diseases.</title>
        <authorList>
            <person name="Tisza M.J."/>
            <person name="Buck C.B."/>
        </authorList>
    </citation>
    <scope>NUCLEOTIDE SEQUENCE</scope>
    <source>
        <strain evidence="1">CtWVj20</strain>
    </source>
</reference>
<proteinExistence type="predicted"/>
<evidence type="ECO:0000313" key="1">
    <source>
        <dbReference type="EMBL" id="DAD97288.1"/>
    </source>
</evidence>
<protein>
    <submittedName>
        <fullName evidence="1">CENP-C-like protein</fullName>
    </submittedName>
</protein>
<dbReference type="Gene3D" id="2.60.120.10">
    <property type="entry name" value="Jelly Rolls"/>
    <property type="match status" value="1"/>
</dbReference>
<organism evidence="1">
    <name type="scientific">Phage sp. ctWVj20</name>
    <dbReference type="NCBI Taxonomy" id="2826748"/>
    <lineage>
        <taxon>Viruses</taxon>
    </lineage>
</organism>
<accession>A0A8S5NST8</accession>